<dbReference type="RefSeq" id="WP_051883059.1">
    <property type="nucleotide sequence ID" value="NZ_APNK01000004.1"/>
</dbReference>
<gene>
    <name evidence="6" type="ORF">C41B8_04511</name>
</gene>
<dbReference type="Gene3D" id="3.90.1590.10">
    <property type="entry name" value="glutathione-dependent formaldehyde- activating enzyme (gfa)"/>
    <property type="match status" value="1"/>
</dbReference>
<comment type="similarity">
    <text evidence="1">Belongs to the Gfa family.</text>
</comment>
<dbReference type="GO" id="GO:0046872">
    <property type="term" value="F:metal ion binding"/>
    <property type="evidence" value="ECO:0007669"/>
    <property type="project" value="UniProtKB-KW"/>
</dbReference>
<evidence type="ECO:0000256" key="4">
    <source>
        <dbReference type="ARBA" id="ARBA00023239"/>
    </source>
</evidence>
<dbReference type="EMBL" id="APNK01000004">
    <property type="protein sequence ID" value="KEZ78464.1"/>
    <property type="molecule type" value="Genomic_DNA"/>
</dbReference>
<dbReference type="Proteomes" id="UP000028302">
    <property type="component" value="Unassembled WGS sequence"/>
</dbReference>
<evidence type="ECO:0000256" key="1">
    <source>
        <dbReference type="ARBA" id="ARBA00005495"/>
    </source>
</evidence>
<dbReference type="PROSITE" id="PS51891">
    <property type="entry name" value="CENP_V_GFA"/>
    <property type="match status" value="1"/>
</dbReference>
<feature type="domain" description="CENP-V/GFA" evidence="5">
    <location>
        <begin position="5"/>
        <end position="121"/>
    </location>
</feature>
<dbReference type="STRING" id="1304275.C41B8_04511"/>
<evidence type="ECO:0000313" key="7">
    <source>
        <dbReference type="Proteomes" id="UP000028302"/>
    </source>
</evidence>
<sequence>MATVYELSCDCGAIRLTARDAPIRSTYCHCESCRELYGVEVLSASAWPNDAVKRTVSGEATLIGHRLAGRRMWRYHCSECGRLMHGRNRDGDIVIPNERFREAAGGRLPDAVAPAAHWFYNQRVLDIGDDLPKHAADNRGDTPADTPEG</sequence>
<dbReference type="Pfam" id="PF04828">
    <property type="entry name" value="GFA"/>
    <property type="match status" value="1"/>
</dbReference>
<dbReference type="PANTHER" id="PTHR33337:SF40">
    <property type="entry name" value="CENP-V_GFA DOMAIN-CONTAINING PROTEIN-RELATED"/>
    <property type="match status" value="1"/>
</dbReference>
<dbReference type="GO" id="GO:0016846">
    <property type="term" value="F:carbon-sulfur lyase activity"/>
    <property type="evidence" value="ECO:0007669"/>
    <property type="project" value="InterPro"/>
</dbReference>
<dbReference type="eggNOG" id="COG3791">
    <property type="taxonomic scope" value="Bacteria"/>
</dbReference>
<dbReference type="InterPro" id="IPR006913">
    <property type="entry name" value="CENP-V/GFA"/>
</dbReference>
<evidence type="ECO:0000256" key="2">
    <source>
        <dbReference type="ARBA" id="ARBA00022723"/>
    </source>
</evidence>
<evidence type="ECO:0000259" key="5">
    <source>
        <dbReference type="PROSITE" id="PS51891"/>
    </source>
</evidence>
<name>A0A084IP30_SALHC</name>
<dbReference type="SUPFAM" id="SSF51316">
    <property type="entry name" value="Mss4-like"/>
    <property type="match status" value="1"/>
</dbReference>
<dbReference type="InterPro" id="IPR011057">
    <property type="entry name" value="Mss4-like_sf"/>
</dbReference>
<protein>
    <recommendedName>
        <fullName evidence="5">CENP-V/GFA domain-containing protein</fullName>
    </recommendedName>
</protein>
<keyword evidence="3" id="KW-0862">Zinc</keyword>
<keyword evidence="2" id="KW-0479">Metal-binding</keyword>
<dbReference type="AlphaFoldDB" id="A0A084IP30"/>
<keyword evidence="4" id="KW-0456">Lyase</keyword>
<accession>A0A084IP30</accession>
<organism evidence="6 7">
    <name type="scientific">Salinisphaera hydrothermalis (strain C41B8)</name>
    <dbReference type="NCBI Taxonomy" id="1304275"/>
    <lineage>
        <taxon>Bacteria</taxon>
        <taxon>Pseudomonadati</taxon>
        <taxon>Pseudomonadota</taxon>
        <taxon>Gammaproteobacteria</taxon>
        <taxon>Salinisphaerales</taxon>
        <taxon>Salinisphaeraceae</taxon>
        <taxon>Salinisphaera</taxon>
    </lineage>
</organism>
<reference evidence="6 7" key="1">
    <citation type="submission" date="2013-03" db="EMBL/GenBank/DDBJ databases">
        <title>Salinisphaera hydrothermalis C41B8 Genome Sequencing.</title>
        <authorList>
            <person name="Li C."/>
            <person name="Lai Q."/>
            <person name="Shao Z."/>
        </authorList>
    </citation>
    <scope>NUCLEOTIDE SEQUENCE [LARGE SCALE GENOMIC DNA]</scope>
    <source>
        <strain evidence="6 7">C41B8</strain>
    </source>
</reference>
<evidence type="ECO:0000313" key="6">
    <source>
        <dbReference type="EMBL" id="KEZ78464.1"/>
    </source>
</evidence>
<proteinExistence type="inferred from homology"/>
<comment type="caution">
    <text evidence="6">The sequence shown here is derived from an EMBL/GenBank/DDBJ whole genome shotgun (WGS) entry which is preliminary data.</text>
</comment>
<keyword evidence="7" id="KW-1185">Reference proteome</keyword>
<evidence type="ECO:0000256" key="3">
    <source>
        <dbReference type="ARBA" id="ARBA00022833"/>
    </source>
</evidence>
<dbReference type="PANTHER" id="PTHR33337">
    <property type="entry name" value="GFA DOMAIN-CONTAINING PROTEIN"/>
    <property type="match status" value="1"/>
</dbReference>